<evidence type="ECO:0008006" key="6">
    <source>
        <dbReference type="Google" id="ProtNLM"/>
    </source>
</evidence>
<dbReference type="Gene3D" id="3.30.300.30">
    <property type="match status" value="1"/>
</dbReference>
<evidence type="ECO:0000256" key="1">
    <source>
        <dbReference type="ARBA" id="ARBA00006432"/>
    </source>
</evidence>
<dbReference type="VEuPathDB" id="FungiDB:ASPFODRAFT_209998"/>
<name>A0A1M3T8U5_ASPLC</name>
<dbReference type="OrthoDB" id="6509636at2759"/>
<dbReference type="Proteomes" id="UP000184063">
    <property type="component" value="Unassembled WGS sequence"/>
</dbReference>
<sequence>MYFQGEGSIDIPVQDIISWIFDEERYDIDKPVYIDASHTNRSISWRQARTLVRQLAAGFKAAGLKDGDCVCLHSFNDIYYSILVLGIIAAGGIYMGTNPSYTSHELGYHLRAAQAKFVISEPEMLDRMIPAAEGNGIPHDRIWAFTTRESQVPATTGLAPWTTLLKHGEADWRRLNDPSQAKTTVVARLFSSGTTGLPKPVDFTHYNLIAQHTLVYDAHPVPFEARRILYLPFFHAAAAPSAHFSTLRLGDPSYVLRRFEPDLFLTTVDKQKITESTAVPPIVHAILAHSTTPKYSKSLQSLKIIRCGAAPLDKTTQARLQALLSPDATFTQVWGMTESSCIATMLPYPEPDDTGSVGRLLPGIEAKIIDTDGNDITAPDTTGEVCLRGPTIVRGYFNLPSANENAFDKDGFYRTGDLGYCDGKTKKWYLLDRKKDIIKVRGFQVAPAEVEGVLRNHPRIRDVAVVGVYDAEAKTEYPKAYVVREDDSLKEEEVKEYVAQRLAKYKRLDGGVLFVDAIPRNASGKILKRLLEDDKRAVKL</sequence>
<dbReference type="FunFam" id="3.30.300.30:FF:000007">
    <property type="entry name" value="4-coumarate--CoA ligase 2"/>
    <property type="match status" value="1"/>
</dbReference>
<dbReference type="InterPro" id="IPR042099">
    <property type="entry name" value="ANL_N_sf"/>
</dbReference>
<evidence type="ECO:0000313" key="4">
    <source>
        <dbReference type="EMBL" id="OJZ83168.1"/>
    </source>
</evidence>
<dbReference type="EMBL" id="KV878246">
    <property type="protein sequence ID" value="OJZ83168.1"/>
    <property type="molecule type" value="Genomic_DNA"/>
</dbReference>
<dbReference type="CDD" id="cd05911">
    <property type="entry name" value="Firefly_Luc_like"/>
    <property type="match status" value="1"/>
</dbReference>
<dbReference type="SUPFAM" id="SSF56801">
    <property type="entry name" value="Acetyl-CoA synthetase-like"/>
    <property type="match status" value="1"/>
</dbReference>
<feature type="domain" description="AMP-binding enzyme C-terminal" evidence="3">
    <location>
        <begin position="449"/>
        <end position="525"/>
    </location>
</feature>
<dbReference type="Pfam" id="PF00501">
    <property type="entry name" value="AMP-binding"/>
    <property type="match status" value="1"/>
</dbReference>
<comment type="similarity">
    <text evidence="1">Belongs to the ATP-dependent AMP-binding enzyme family.</text>
</comment>
<organism evidence="4 5">
    <name type="scientific">Aspergillus luchuensis (strain CBS 106.47)</name>
    <dbReference type="NCBI Taxonomy" id="1137211"/>
    <lineage>
        <taxon>Eukaryota</taxon>
        <taxon>Fungi</taxon>
        <taxon>Dikarya</taxon>
        <taxon>Ascomycota</taxon>
        <taxon>Pezizomycotina</taxon>
        <taxon>Eurotiomycetes</taxon>
        <taxon>Eurotiomycetidae</taxon>
        <taxon>Eurotiales</taxon>
        <taxon>Aspergillaceae</taxon>
        <taxon>Aspergillus</taxon>
        <taxon>Aspergillus subgen. Circumdati</taxon>
    </lineage>
</organism>
<dbReference type="InterPro" id="IPR045851">
    <property type="entry name" value="AMP-bd_C_sf"/>
</dbReference>
<gene>
    <name evidence="4" type="ORF">ASPFODRAFT_209998</name>
</gene>
<dbReference type="Gene3D" id="3.40.50.12780">
    <property type="entry name" value="N-terminal domain of ligase-like"/>
    <property type="match status" value="1"/>
</dbReference>
<dbReference type="PANTHER" id="PTHR24096:SF265">
    <property type="entry name" value="ENZYME, PUTATIVE (AFU_ORTHOLOGUE AFUA_5G14270)-RELATED"/>
    <property type="match status" value="1"/>
</dbReference>
<dbReference type="InterPro" id="IPR025110">
    <property type="entry name" value="AMP-bd_C"/>
</dbReference>
<evidence type="ECO:0000259" key="2">
    <source>
        <dbReference type="Pfam" id="PF00501"/>
    </source>
</evidence>
<dbReference type="PANTHER" id="PTHR24096">
    <property type="entry name" value="LONG-CHAIN-FATTY-ACID--COA LIGASE"/>
    <property type="match status" value="1"/>
</dbReference>
<proteinExistence type="inferred from homology"/>
<feature type="domain" description="AMP-dependent synthetase/ligase" evidence="2">
    <location>
        <begin position="26"/>
        <end position="397"/>
    </location>
</feature>
<protein>
    <recommendedName>
        <fullName evidence="6">AMP-dependent synthetase/ligase domain-containing protein</fullName>
    </recommendedName>
</protein>
<evidence type="ECO:0000259" key="3">
    <source>
        <dbReference type="Pfam" id="PF13193"/>
    </source>
</evidence>
<dbReference type="Pfam" id="PF13193">
    <property type="entry name" value="AMP-binding_C"/>
    <property type="match status" value="1"/>
</dbReference>
<dbReference type="InterPro" id="IPR000873">
    <property type="entry name" value="AMP-dep_synth/lig_dom"/>
</dbReference>
<accession>A0A1M3T8U5</accession>
<evidence type="ECO:0000313" key="5">
    <source>
        <dbReference type="Proteomes" id="UP000184063"/>
    </source>
</evidence>
<reference evidence="5" key="1">
    <citation type="journal article" date="2017" name="Genome Biol.">
        <title>Comparative genomics reveals high biological diversity and specific adaptations in the industrially and medically important fungal genus Aspergillus.</title>
        <authorList>
            <person name="de Vries R.P."/>
            <person name="Riley R."/>
            <person name="Wiebenga A."/>
            <person name="Aguilar-Osorio G."/>
            <person name="Amillis S."/>
            <person name="Uchima C.A."/>
            <person name="Anderluh G."/>
            <person name="Asadollahi M."/>
            <person name="Askin M."/>
            <person name="Barry K."/>
            <person name="Battaglia E."/>
            <person name="Bayram O."/>
            <person name="Benocci T."/>
            <person name="Braus-Stromeyer S.A."/>
            <person name="Caldana C."/>
            <person name="Canovas D."/>
            <person name="Cerqueira G.C."/>
            <person name="Chen F."/>
            <person name="Chen W."/>
            <person name="Choi C."/>
            <person name="Clum A."/>
            <person name="Dos Santos R.A."/>
            <person name="Damasio A.R."/>
            <person name="Diallinas G."/>
            <person name="Emri T."/>
            <person name="Fekete E."/>
            <person name="Flipphi M."/>
            <person name="Freyberg S."/>
            <person name="Gallo A."/>
            <person name="Gournas C."/>
            <person name="Habgood R."/>
            <person name="Hainaut M."/>
            <person name="Harispe M.L."/>
            <person name="Henrissat B."/>
            <person name="Hilden K.S."/>
            <person name="Hope R."/>
            <person name="Hossain A."/>
            <person name="Karabika E."/>
            <person name="Karaffa L."/>
            <person name="Karanyi Z."/>
            <person name="Krasevec N."/>
            <person name="Kuo A."/>
            <person name="Kusch H."/>
            <person name="LaButti K."/>
            <person name="Lagendijk E.L."/>
            <person name="Lapidus A."/>
            <person name="Levasseur A."/>
            <person name="Lindquist E."/>
            <person name="Lipzen A."/>
            <person name="Logrieco A.F."/>
            <person name="MacCabe A."/>
            <person name="Maekelae M.R."/>
            <person name="Malavazi I."/>
            <person name="Melin P."/>
            <person name="Meyer V."/>
            <person name="Mielnichuk N."/>
            <person name="Miskei M."/>
            <person name="Molnar A.P."/>
            <person name="Mule G."/>
            <person name="Ngan C.Y."/>
            <person name="Orejas M."/>
            <person name="Orosz E."/>
            <person name="Ouedraogo J.P."/>
            <person name="Overkamp K.M."/>
            <person name="Park H.-S."/>
            <person name="Perrone G."/>
            <person name="Piumi F."/>
            <person name="Punt P.J."/>
            <person name="Ram A.F."/>
            <person name="Ramon A."/>
            <person name="Rauscher S."/>
            <person name="Record E."/>
            <person name="Riano-Pachon D.M."/>
            <person name="Robert V."/>
            <person name="Roehrig J."/>
            <person name="Ruller R."/>
            <person name="Salamov A."/>
            <person name="Salih N.S."/>
            <person name="Samson R.A."/>
            <person name="Sandor E."/>
            <person name="Sanguinetti M."/>
            <person name="Schuetze T."/>
            <person name="Sepcic K."/>
            <person name="Shelest E."/>
            <person name="Sherlock G."/>
            <person name="Sophianopoulou V."/>
            <person name="Squina F.M."/>
            <person name="Sun H."/>
            <person name="Susca A."/>
            <person name="Todd R.B."/>
            <person name="Tsang A."/>
            <person name="Unkles S.E."/>
            <person name="van de Wiele N."/>
            <person name="van Rossen-Uffink D."/>
            <person name="Oliveira J.V."/>
            <person name="Vesth T.C."/>
            <person name="Visser J."/>
            <person name="Yu J.-H."/>
            <person name="Zhou M."/>
            <person name="Andersen M.R."/>
            <person name="Archer D.B."/>
            <person name="Baker S.E."/>
            <person name="Benoit I."/>
            <person name="Brakhage A.A."/>
            <person name="Braus G.H."/>
            <person name="Fischer R."/>
            <person name="Frisvad J.C."/>
            <person name="Goldman G.H."/>
            <person name="Houbraken J."/>
            <person name="Oakley B."/>
            <person name="Pocsi I."/>
            <person name="Scazzocchio C."/>
            <person name="Seiboth B."/>
            <person name="vanKuyk P.A."/>
            <person name="Wortman J."/>
            <person name="Dyer P.S."/>
            <person name="Grigoriev I.V."/>
        </authorList>
    </citation>
    <scope>NUCLEOTIDE SEQUENCE [LARGE SCALE GENOMIC DNA]</scope>
    <source>
        <strain evidence="5">CBS 106.47</strain>
    </source>
</reference>
<dbReference type="AlphaFoldDB" id="A0A1M3T8U5"/>
<dbReference type="GO" id="GO:0016405">
    <property type="term" value="F:CoA-ligase activity"/>
    <property type="evidence" value="ECO:0007669"/>
    <property type="project" value="TreeGrafter"/>
</dbReference>
<dbReference type="GO" id="GO:0019748">
    <property type="term" value="P:secondary metabolic process"/>
    <property type="evidence" value="ECO:0007669"/>
    <property type="project" value="TreeGrafter"/>
</dbReference>